<organism evidence="1 2">
    <name type="scientific">Tistrella bauzanensis</name>
    <dbReference type="NCBI Taxonomy" id="657419"/>
    <lineage>
        <taxon>Bacteria</taxon>
        <taxon>Pseudomonadati</taxon>
        <taxon>Pseudomonadota</taxon>
        <taxon>Alphaproteobacteria</taxon>
        <taxon>Geminicoccales</taxon>
        <taxon>Geminicoccaceae</taxon>
        <taxon>Tistrella</taxon>
    </lineage>
</organism>
<sequence length="125" mass="13073">MSKPVVPAAPNGDDPVDLSSAPCAMREADDVYMGYAPRDEIVAALTDLLSAVGTDIGRDDDAWAARTLHRHIVALGGAPSAAATGAGRHMLRRRLTALLPRIRDDALHADLALILAGPALTDDRG</sequence>
<reference evidence="2" key="1">
    <citation type="journal article" date="2019" name="Int. J. Syst. Evol. Microbiol.">
        <title>The Global Catalogue of Microorganisms (GCM) 10K type strain sequencing project: providing services to taxonomists for standard genome sequencing and annotation.</title>
        <authorList>
            <consortium name="The Broad Institute Genomics Platform"/>
            <consortium name="The Broad Institute Genome Sequencing Center for Infectious Disease"/>
            <person name="Wu L."/>
            <person name="Ma J."/>
        </authorList>
    </citation>
    <scope>NUCLEOTIDE SEQUENCE [LARGE SCALE GENOMIC DNA]</scope>
    <source>
        <strain evidence="2">CGMCC 1.10188</strain>
    </source>
</reference>
<dbReference type="RefSeq" id="WP_229708569.1">
    <property type="nucleotide sequence ID" value="NZ_BMDZ01000094.1"/>
</dbReference>
<proteinExistence type="predicted"/>
<evidence type="ECO:0000313" key="1">
    <source>
        <dbReference type="EMBL" id="GGB60369.1"/>
    </source>
</evidence>
<dbReference type="EMBL" id="BMDZ01000094">
    <property type="protein sequence ID" value="GGB60369.1"/>
    <property type="molecule type" value="Genomic_DNA"/>
</dbReference>
<keyword evidence="2" id="KW-1185">Reference proteome</keyword>
<name>A0ABQ1J7L8_9PROT</name>
<protein>
    <submittedName>
        <fullName evidence="1">Uncharacterized protein</fullName>
    </submittedName>
</protein>
<gene>
    <name evidence="1" type="ORF">GCM10011505_46380</name>
</gene>
<dbReference type="Proteomes" id="UP000603352">
    <property type="component" value="Unassembled WGS sequence"/>
</dbReference>
<evidence type="ECO:0000313" key="2">
    <source>
        <dbReference type="Proteomes" id="UP000603352"/>
    </source>
</evidence>
<comment type="caution">
    <text evidence="1">The sequence shown here is derived from an EMBL/GenBank/DDBJ whole genome shotgun (WGS) entry which is preliminary data.</text>
</comment>
<accession>A0ABQ1J7L8</accession>